<keyword evidence="2" id="KW-0863">Zinc-finger</keyword>
<protein>
    <recommendedName>
        <fullName evidence="5">HIT-type domain-containing protein</fullName>
    </recommendedName>
</protein>
<reference evidence="6 7" key="1">
    <citation type="submission" date="2019-02" db="EMBL/GenBank/DDBJ databases">
        <title>Genome sequencing of the rare red list fungi Dentipellis fragilis.</title>
        <authorList>
            <person name="Buettner E."/>
            <person name="Kellner H."/>
        </authorList>
    </citation>
    <scope>NUCLEOTIDE SEQUENCE [LARGE SCALE GENOMIC DNA]</scope>
    <source>
        <strain evidence="6 7">DSM 105465</strain>
    </source>
</reference>
<dbReference type="AlphaFoldDB" id="A0A4Y9YBY9"/>
<dbReference type="EMBL" id="SEOQ01000586">
    <property type="protein sequence ID" value="TFY60034.1"/>
    <property type="molecule type" value="Genomic_DNA"/>
</dbReference>
<evidence type="ECO:0000259" key="5">
    <source>
        <dbReference type="Pfam" id="PF04438"/>
    </source>
</evidence>
<evidence type="ECO:0000256" key="3">
    <source>
        <dbReference type="ARBA" id="ARBA00022833"/>
    </source>
</evidence>
<dbReference type="Proteomes" id="UP000298327">
    <property type="component" value="Unassembled WGS sequence"/>
</dbReference>
<dbReference type="GO" id="GO:0008270">
    <property type="term" value="F:zinc ion binding"/>
    <property type="evidence" value="ECO:0007669"/>
    <property type="project" value="UniProtKB-KW"/>
</dbReference>
<dbReference type="PANTHER" id="PTHR13093">
    <property type="entry name" value="ZINC FINGER HIT DOMAIN CONTAINING PROTEIN 1"/>
    <property type="match status" value="1"/>
</dbReference>
<dbReference type="OrthoDB" id="74807at2759"/>
<feature type="region of interest" description="Disordered" evidence="4">
    <location>
        <begin position="1"/>
        <end position="83"/>
    </location>
</feature>
<keyword evidence="1" id="KW-0479">Metal-binding</keyword>
<dbReference type="Pfam" id="PF04438">
    <property type="entry name" value="zf-HIT"/>
    <property type="match status" value="1"/>
</dbReference>
<dbReference type="GO" id="GO:0006338">
    <property type="term" value="P:chromatin remodeling"/>
    <property type="evidence" value="ECO:0007669"/>
    <property type="project" value="InterPro"/>
</dbReference>
<feature type="compositionally biased region" description="Basic and acidic residues" evidence="4">
    <location>
        <begin position="18"/>
        <end position="38"/>
    </location>
</feature>
<comment type="caution">
    <text evidence="6">The sequence shown here is derived from an EMBL/GenBank/DDBJ whole genome shotgun (WGS) entry which is preliminary data.</text>
</comment>
<proteinExistence type="predicted"/>
<name>A0A4Y9YBY9_9AGAM</name>
<dbReference type="InterPro" id="IPR039723">
    <property type="entry name" value="Vps71/ZNHIT1"/>
</dbReference>
<evidence type="ECO:0000313" key="7">
    <source>
        <dbReference type="Proteomes" id="UP000298327"/>
    </source>
</evidence>
<evidence type="ECO:0000256" key="4">
    <source>
        <dbReference type="SAM" id="MobiDB-lite"/>
    </source>
</evidence>
<dbReference type="STRING" id="205917.A0A4Y9YBY9"/>
<keyword evidence="3" id="KW-0862">Zinc</keyword>
<sequence length="202" mass="21908">MAPRRQPARKAQTAAHNLDTELLAKRTRRHLDELERSNYSEPSASHPGLDDDEDGAAGKTGKGRARQAISDKRLSSLPGAKRKKSTMNIRTAILYRKNLSTLIEESGIANLSPTVPTYLTVAAGPAREPPRLICTICGYWGRYKCMKCAMAYCDLNCHLPVDSTVFVAIVAASADPNHIPGFSPADDYGHAAALPRPLSVIV</sequence>
<dbReference type="CDD" id="cd21437">
    <property type="entry name" value="zf-HIT_ZNHIT1_like"/>
    <property type="match status" value="1"/>
</dbReference>
<evidence type="ECO:0000256" key="1">
    <source>
        <dbReference type="ARBA" id="ARBA00022723"/>
    </source>
</evidence>
<accession>A0A4Y9YBY9</accession>
<feature type="domain" description="HIT-type" evidence="5">
    <location>
        <begin position="130"/>
        <end position="158"/>
    </location>
</feature>
<gene>
    <name evidence="6" type="ORF">EVG20_g7571</name>
</gene>
<evidence type="ECO:0000313" key="6">
    <source>
        <dbReference type="EMBL" id="TFY60034.1"/>
    </source>
</evidence>
<dbReference type="InterPro" id="IPR007529">
    <property type="entry name" value="Znf_HIT"/>
</dbReference>
<dbReference type="GO" id="GO:0005634">
    <property type="term" value="C:nucleus"/>
    <property type="evidence" value="ECO:0007669"/>
    <property type="project" value="UniProtKB-ARBA"/>
</dbReference>
<evidence type="ECO:0000256" key="2">
    <source>
        <dbReference type="ARBA" id="ARBA00022771"/>
    </source>
</evidence>
<keyword evidence="7" id="KW-1185">Reference proteome</keyword>
<organism evidence="6 7">
    <name type="scientific">Dentipellis fragilis</name>
    <dbReference type="NCBI Taxonomy" id="205917"/>
    <lineage>
        <taxon>Eukaryota</taxon>
        <taxon>Fungi</taxon>
        <taxon>Dikarya</taxon>
        <taxon>Basidiomycota</taxon>
        <taxon>Agaricomycotina</taxon>
        <taxon>Agaricomycetes</taxon>
        <taxon>Russulales</taxon>
        <taxon>Hericiaceae</taxon>
        <taxon>Dentipellis</taxon>
    </lineage>
</organism>